<dbReference type="CDD" id="cd08637">
    <property type="entry name" value="DNA_pol_A_pol_I_C"/>
    <property type="match status" value="1"/>
</dbReference>
<evidence type="ECO:0000256" key="4">
    <source>
        <dbReference type="ARBA" id="ARBA00022679"/>
    </source>
</evidence>
<keyword evidence="6 13" id="KW-0235">DNA replication</keyword>
<dbReference type="FunFam" id="1.20.1060.10:FF:000001">
    <property type="entry name" value="DNA polymerase I"/>
    <property type="match status" value="1"/>
</dbReference>
<dbReference type="PRINTS" id="PR00868">
    <property type="entry name" value="DNAPOLI"/>
</dbReference>
<dbReference type="OrthoDB" id="9806424at2"/>
<comment type="function">
    <text evidence="13">In addition to polymerase activity, this DNA polymerase exhibits 5'-3' exonuclease activity.</text>
</comment>
<dbReference type="Gene3D" id="3.30.70.370">
    <property type="match status" value="1"/>
</dbReference>
<evidence type="ECO:0000256" key="11">
    <source>
        <dbReference type="ARBA" id="ARBA00049244"/>
    </source>
</evidence>
<evidence type="ECO:0000256" key="3">
    <source>
        <dbReference type="ARBA" id="ARBA00020311"/>
    </source>
</evidence>
<dbReference type="NCBIfam" id="NF004397">
    <property type="entry name" value="PRK05755.1"/>
    <property type="match status" value="1"/>
</dbReference>
<evidence type="ECO:0000256" key="6">
    <source>
        <dbReference type="ARBA" id="ARBA00022705"/>
    </source>
</evidence>
<dbReference type="Gene3D" id="1.10.150.20">
    <property type="entry name" value="5' to 3' exonuclease, C-terminal subdomain"/>
    <property type="match status" value="2"/>
</dbReference>
<dbReference type="Pfam" id="PF01367">
    <property type="entry name" value="5_3_exonuc"/>
    <property type="match status" value="1"/>
</dbReference>
<evidence type="ECO:0000313" key="17">
    <source>
        <dbReference type="Proteomes" id="UP000192906"/>
    </source>
</evidence>
<keyword evidence="7 13" id="KW-0227">DNA damage</keyword>
<dbReference type="AlphaFoldDB" id="A0A1X7CXR2"/>
<proteinExistence type="inferred from homology"/>
<dbReference type="InterPro" id="IPR002298">
    <property type="entry name" value="DNA_polymerase_A"/>
</dbReference>
<dbReference type="InterPro" id="IPR001098">
    <property type="entry name" value="DNA-dir_DNA_pol_A_palm_dom"/>
</dbReference>
<reference evidence="17" key="1">
    <citation type="submission" date="2017-04" db="EMBL/GenBank/DDBJ databases">
        <authorList>
            <person name="Varghese N."/>
            <person name="Submissions S."/>
        </authorList>
    </citation>
    <scope>NUCLEOTIDE SEQUENCE [LARGE SCALE GENOMIC DNA]</scope>
    <source>
        <strain evidence="17">K3S</strain>
    </source>
</reference>
<evidence type="ECO:0000256" key="2">
    <source>
        <dbReference type="ARBA" id="ARBA00012417"/>
    </source>
</evidence>
<feature type="domain" description="DNA-directed DNA polymerase family A palm" evidence="15">
    <location>
        <begin position="653"/>
        <end position="859"/>
    </location>
</feature>
<keyword evidence="13" id="KW-0378">Hydrolase</keyword>
<evidence type="ECO:0000256" key="10">
    <source>
        <dbReference type="ARBA" id="ARBA00023204"/>
    </source>
</evidence>
<dbReference type="SUPFAM" id="SSF88723">
    <property type="entry name" value="PIN domain-like"/>
    <property type="match status" value="1"/>
</dbReference>
<evidence type="ECO:0000256" key="7">
    <source>
        <dbReference type="ARBA" id="ARBA00022763"/>
    </source>
</evidence>
<accession>A0A1X7CXR2</accession>
<dbReference type="PANTHER" id="PTHR10133">
    <property type="entry name" value="DNA POLYMERASE I"/>
    <property type="match status" value="1"/>
</dbReference>
<dbReference type="GO" id="GO:0006261">
    <property type="term" value="P:DNA-templated DNA replication"/>
    <property type="evidence" value="ECO:0007669"/>
    <property type="project" value="UniProtKB-UniRule"/>
</dbReference>
<organism evidence="16 17">
    <name type="scientific">Desulfovibrio gilichinskyi</name>
    <dbReference type="NCBI Taxonomy" id="1519643"/>
    <lineage>
        <taxon>Bacteria</taxon>
        <taxon>Pseudomonadati</taxon>
        <taxon>Thermodesulfobacteriota</taxon>
        <taxon>Desulfovibrionia</taxon>
        <taxon>Desulfovibrionales</taxon>
        <taxon>Desulfovibrionaceae</taxon>
        <taxon>Desulfovibrio</taxon>
    </lineage>
</organism>
<evidence type="ECO:0000256" key="5">
    <source>
        <dbReference type="ARBA" id="ARBA00022695"/>
    </source>
</evidence>
<gene>
    <name evidence="13" type="primary">polA</name>
    <name evidence="16" type="ORF">SAMN06295933_1396</name>
</gene>
<dbReference type="NCBIfam" id="TIGR00593">
    <property type="entry name" value="pola"/>
    <property type="match status" value="1"/>
</dbReference>
<dbReference type="Pfam" id="PF02739">
    <property type="entry name" value="5_3_exonuc_N"/>
    <property type="match status" value="1"/>
</dbReference>
<sequence length="895" mass="99267">MSLSEKLNFEKSPLYLIDGSAFFYRGFHAYPDLKRSDGFPTNALYIVLRVLLKVLKEEKPEYLVFMLDGKGKNFRHELFGDYKAQRPPMPDDLRVQVEPLKEAVRALGVPLIVSEGEEADDCIASLTARFKSERPVVILGADKDLKQCLDDNVFMWDPAGRAEKITSLADFKEDTGLNPDQWADFQALIGDSADNIPGVPGIGKVTASKLMAKYPTLEEIRDNFKFLQPNIKKKMDGYLDTIFTYRQLTRLRTNSCSNLELADLKISQVEKADVIAYLNEYEFRSMIRDVNGAFPDSNGSSPAKDLSSMGSEKETIKSAPAAKAKKANSNQFSLFGDAAPAPVASKLEFKKIQSVSDLPDFSGKDVGLVRDGKDFYVGVDGDEWLCRVAAADLAKKLQTAKRIATADVKSIFRSDSAWRKISLSRWFDLSLSAYLLNPEDRNYQWDRLRSMLFAGDELPDAVDEVHPDAQGMAALALMHVLAPRIESAGLATLVSELEIPLIPVLADMEEAGISIDLTSFAEFLKEVSNRIQELTKVIHETAEEDFNIRSSQQMSNILFEKLGLKPSGKTDKGALSTANAVLEKLVGQHEIITDILEYRKMEKLRSTYLEPLPKLVGPDGRIHTNFNQLATATGRLSSSGPNLQNIPIRGDMGKRMRACFTAGSGLRLAAADYSQVELRVLAHFSGDPTLISAFENDEDIHSRTAALLFDKETSEITREERSNAKTINFGLIYGMGPQKLSRELGISLNEAKDFIAKYFEKLGVLRDFYDSVVEQGRDKGYVTTLSGRRRLLPELHSTNPQVISQARRQAINTVIQGSAADIIKMAMIKVADNSAIAHLGGRLILQIHDELLVEGPEESIEEIGSLLQEDMQLVTSLAVPLKVDLGLGKNWAQAH</sequence>
<dbReference type="InterPro" id="IPR036279">
    <property type="entry name" value="5-3_exonuclease_C_sf"/>
</dbReference>
<dbReference type="Proteomes" id="UP000192906">
    <property type="component" value="Unassembled WGS sequence"/>
</dbReference>
<evidence type="ECO:0000259" key="15">
    <source>
        <dbReference type="SMART" id="SM00482"/>
    </source>
</evidence>
<keyword evidence="9 13" id="KW-0238">DNA-binding</keyword>
<keyword evidence="5 13" id="KW-0548">Nucleotidyltransferase</keyword>
<name>A0A1X7CXR2_9BACT</name>
<evidence type="ECO:0000256" key="12">
    <source>
        <dbReference type="NCBIfam" id="TIGR00593"/>
    </source>
</evidence>
<keyword evidence="13" id="KW-0269">Exonuclease</keyword>
<dbReference type="RefSeq" id="WP_085100310.1">
    <property type="nucleotide sequence ID" value="NZ_FWZU01000002.1"/>
</dbReference>
<dbReference type="GO" id="GO:0008409">
    <property type="term" value="F:5'-3' exonuclease activity"/>
    <property type="evidence" value="ECO:0007669"/>
    <property type="project" value="UniProtKB-UniRule"/>
</dbReference>
<dbReference type="FunFam" id="1.10.150.20:FF:000002">
    <property type="entry name" value="DNA polymerase I"/>
    <property type="match status" value="1"/>
</dbReference>
<dbReference type="InterPro" id="IPR019760">
    <property type="entry name" value="DNA-dir_DNA_pol_A_CS"/>
</dbReference>
<dbReference type="EMBL" id="FWZU01000002">
    <property type="protein sequence ID" value="SMF04960.1"/>
    <property type="molecule type" value="Genomic_DNA"/>
</dbReference>
<dbReference type="SUPFAM" id="SSF47807">
    <property type="entry name" value="5' to 3' exonuclease, C-terminal subdomain"/>
    <property type="match status" value="1"/>
</dbReference>
<dbReference type="SMART" id="SM00279">
    <property type="entry name" value="HhH2"/>
    <property type="match status" value="1"/>
</dbReference>
<dbReference type="CDD" id="cd09859">
    <property type="entry name" value="PIN_53EXO"/>
    <property type="match status" value="1"/>
</dbReference>
<dbReference type="CDD" id="cd09898">
    <property type="entry name" value="H3TH_53EXO"/>
    <property type="match status" value="1"/>
</dbReference>
<dbReference type="Gene3D" id="1.20.1060.10">
    <property type="entry name" value="Taq DNA Polymerase, Chain T, domain 4"/>
    <property type="match status" value="1"/>
</dbReference>
<dbReference type="Gene3D" id="3.30.420.10">
    <property type="entry name" value="Ribonuclease H-like superfamily/Ribonuclease H"/>
    <property type="match status" value="1"/>
</dbReference>
<dbReference type="EC" id="2.7.7.7" evidence="2 12"/>
<comment type="catalytic activity">
    <reaction evidence="11 13">
        <text>DNA(n) + a 2'-deoxyribonucleoside 5'-triphosphate = DNA(n+1) + diphosphate</text>
        <dbReference type="Rhea" id="RHEA:22508"/>
        <dbReference type="Rhea" id="RHEA-COMP:17339"/>
        <dbReference type="Rhea" id="RHEA-COMP:17340"/>
        <dbReference type="ChEBI" id="CHEBI:33019"/>
        <dbReference type="ChEBI" id="CHEBI:61560"/>
        <dbReference type="ChEBI" id="CHEBI:173112"/>
        <dbReference type="EC" id="2.7.7.7"/>
    </reaction>
</comment>
<dbReference type="GO" id="GO:0006302">
    <property type="term" value="P:double-strand break repair"/>
    <property type="evidence" value="ECO:0007669"/>
    <property type="project" value="TreeGrafter"/>
</dbReference>
<keyword evidence="8 13" id="KW-0239">DNA-directed DNA polymerase</keyword>
<protein>
    <recommendedName>
        <fullName evidence="3 12">DNA polymerase I</fullName>
        <ecNumber evidence="2 12">2.7.7.7</ecNumber>
    </recommendedName>
</protein>
<feature type="domain" description="5'-3' exonuclease" evidence="14">
    <location>
        <begin position="12"/>
        <end position="267"/>
    </location>
</feature>
<evidence type="ECO:0000256" key="8">
    <source>
        <dbReference type="ARBA" id="ARBA00022932"/>
    </source>
</evidence>
<evidence type="ECO:0000256" key="13">
    <source>
        <dbReference type="RuleBase" id="RU004460"/>
    </source>
</evidence>
<dbReference type="InterPro" id="IPR020045">
    <property type="entry name" value="DNA_polI_H3TH"/>
</dbReference>
<dbReference type="GO" id="GO:0003677">
    <property type="term" value="F:DNA binding"/>
    <property type="evidence" value="ECO:0007669"/>
    <property type="project" value="UniProtKB-UniRule"/>
</dbReference>
<dbReference type="SUPFAM" id="SSF56672">
    <property type="entry name" value="DNA/RNA polymerases"/>
    <property type="match status" value="1"/>
</dbReference>
<dbReference type="InterPro" id="IPR043502">
    <property type="entry name" value="DNA/RNA_pol_sf"/>
</dbReference>
<dbReference type="InterPro" id="IPR029060">
    <property type="entry name" value="PIN-like_dom_sf"/>
</dbReference>
<evidence type="ECO:0000259" key="14">
    <source>
        <dbReference type="SMART" id="SM00475"/>
    </source>
</evidence>
<dbReference type="PANTHER" id="PTHR10133:SF27">
    <property type="entry name" value="DNA POLYMERASE NU"/>
    <property type="match status" value="1"/>
</dbReference>
<evidence type="ECO:0000256" key="9">
    <source>
        <dbReference type="ARBA" id="ARBA00023125"/>
    </source>
</evidence>
<dbReference type="SMART" id="SM00475">
    <property type="entry name" value="53EXOc"/>
    <property type="match status" value="1"/>
</dbReference>
<evidence type="ECO:0000256" key="1">
    <source>
        <dbReference type="ARBA" id="ARBA00007705"/>
    </source>
</evidence>
<dbReference type="STRING" id="1519643.SAMN06295933_1396"/>
<dbReference type="Gene3D" id="3.40.50.1010">
    <property type="entry name" value="5'-nuclease"/>
    <property type="match status" value="1"/>
</dbReference>
<dbReference type="FunFam" id="1.10.150.20:FF:000003">
    <property type="entry name" value="DNA polymerase I"/>
    <property type="match status" value="1"/>
</dbReference>
<dbReference type="InterPro" id="IPR002421">
    <property type="entry name" value="5-3_exonuclease"/>
</dbReference>
<keyword evidence="4 13" id="KW-0808">Transferase</keyword>
<dbReference type="GO" id="GO:0003887">
    <property type="term" value="F:DNA-directed DNA polymerase activity"/>
    <property type="evidence" value="ECO:0007669"/>
    <property type="project" value="UniProtKB-UniRule"/>
</dbReference>
<keyword evidence="10 13" id="KW-0234">DNA repair</keyword>
<dbReference type="InterPro" id="IPR020046">
    <property type="entry name" value="5-3_exonucl_a-hlix_arch_N"/>
</dbReference>
<keyword evidence="17" id="KW-1185">Reference proteome</keyword>
<evidence type="ECO:0000313" key="16">
    <source>
        <dbReference type="EMBL" id="SMF04960.1"/>
    </source>
</evidence>
<keyword evidence="13" id="KW-0540">Nuclease</keyword>
<dbReference type="InterPro" id="IPR036397">
    <property type="entry name" value="RNaseH_sf"/>
</dbReference>
<dbReference type="Pfam" id="PF00476">
    <property type="entry name" value="DNA_pol_A"/>
    <property type="match status" value="1"/>
</dbReference>
<dbReference type="InterPro" id="IPR008918">
    <property type="entry name" value="HhH2"/>
</dbReference>
<dbReference type="SMART" id="SM00482">
    <property type="entry name" value="POLAc"/>
    <property type="match status" value="1"/>
</dbReference>
<comment type="similarity">
    <text evidence="1 13">Belongs to the DNA polymerase type-A family.</text>
</comment>
<dbReference type="InterPro" id="IPR018320">
    <property type="entry name" value="DNA_polymerase_1"/>
</dbReference>
<dbReference type="PROSITE" id="PS00447">
    <property type="entry name" value="DNA_POLYMERASE_A"/>
    <property type="match status" value="1"/>
</dbReference>